<evidence type="ECO:0008006" key="9">
    <source>
        <dbReference type="Google" id="ProtNLM"/>
    </source>
</evidence>
<sequence>SATISIIPSSQLLSLSQNPAFINNILSAPVILQKTFVQKVISVDQTEVLQNVPDALVMYIPLVLLTSLSSVDVSLINNKSWSHEQAMMLFGAVANASDNPEDLSASILQGFTCSSLQTLPQQKAKDLVKACRPRAGRDKVLLKEAQLTCMYNYVKDDPFVSFTDVPSDMLLYYSYEKIQKENCQSYFSAVGRADFSVLSHSLDKKTILFNDAKDCLGISGVSLTSYQVEVLGNMACTLDSSYIQNSHPLMLEKLKNCGDLSDSQITAVQSLLLSGNTAYGNPSTWNEQTVEQIGILAVYFKSDLCNALSFNVRRKFFSVLRKQKIPMKKLRTFFTECNSESATVSNITAVTIADASFPFGFNSTQFDLYLDIAVLQNNLAAITEKVVDTSLQTVILNKLNQIYPSGLTDGVLQLLGSASRVATIDDISKWNITIIDTLSSLIDSNDGLWEPEKSKAVIMRYLSMGNSSLGSAEINVVGSNICTLDISVLENITAESLKEVLSPDLSSCSIEQKSALYIIANSSFSNQRSNAKTYYQLMSPYLGGAPLEDIQALSTHNISMDITVFTSLSSAVLKALNVITVQALMGVNVADLKLFENSSVVQSWVSQQNQSDLDMLNIGIIKTNSNNYTAIISTTTPSTRTATGTVISSATNFTTMTTIVNIPATTKANLTTTAFPTTIFEVISSVGRTVNTTATINTILTTTASPTTSFEITPSIGTNVNMTATTNTILTTTASPTTSFEISTSVGTNVNMTATTNTSLTTTASPTKGFEITPSIGTNLNTPATTNTSLTTTASHTTSFKLTPSIGTNVNTPATTNTILTTTASPTTSFEISTSVGTNVNMTATTNTSLTTTASPTTSFEISTSVGTNVNMTATTNTSLTTTASPTKGFEITPSIGTNLNTPATTNTSLTTTASHTTSFKLTPSIGTNVNTPAT</sequence>
<dbReference type="Pfam" id="PF06060">
    <property type="entry name" value="Mesothelin"/>
    <property type="match status" value="1"/>
</dbReference>
<accession>A0A5N5NFK6</accession>
<dbReference type="EMBL" id="VFJC01000010">
    <property type="protein sequence ID" value="KAB5566019.1"/>
    <property type="molecule type" value="Genomic_DNA"/>
</dbReference>
<keyword evidence="8" id="KW-1185">Reference proteome</keyword>
<dbReference type="InterPro" id="IPR010335">
    <property type="entry name" value="Mesothelin"/>
</dbReference>
<evidence type="ECO:0000256" key="6">
    <source>
        <dbReference type="ARBA" id="ARBA00023180"/>
    </source>
</evidence>
<dbReference type="GO" id="GO:0009986">
    <property type="term" value="C:cell surface"/>
    <property type="evidence" value="ECO:0007669"/>
    <property type="project" value="TreeGrafter"/>
</dbReference>
<comment type="caution">
    <text evidence="7">The sequence shown here is derived from an EMBL/GenBank/DDBJ whole genome shotgun (WGS) entry which is preliminary data.</text>
</comment>
<dbReference type="Proteomes" id="UP000327468">
    <property type="component" value="Chromosome 9"/>
</dbReference>
<gene>
    <name evidence="7" type="ORF">PHYPO_G00248230</name>
</gene>
<evidence type="ECO:0000313" key="7">
    <source>
        <dbReference type="EMBL" id="KAB5566019.1"/>
    </source>
</evidence>
<dbReference type="PANTHER" id="PTHR23412:SF6">
    <property type="entry name" value="MESOTHELIN"/>
    <property type="match status" value="1"/>
</dbReference>
<protein>
    <recommendedName>
        <fullName evidence="9">Mesothelin-like protein</fullName>
    </recommendedName>
</protein>
<reference evidence="7 8" key="1">
    <citation type="submission" date="2019-06" db="EMBL/GenBank/DDBJ databases">
        <title>A chromosome-scale genome assembly of the striped catfish, Pangasianodon hypophthalmus.</title>
        <authorList>
            <person name="Wen M."/>
            <person name="Zahm M."/>
            <person name="Roques C."/>
            <person name="Cabau C."/>
            <person name="Klopp C."/>
            <person name="Donnadieu C."/>
            <person name="Jouanno E."/>
            <person name="Avarre J.-C."/>
            <person name="Campet M."/>
            <person name="Ha T.T.T."/>
            <person name="Dugue R."/>
            <person name="Lampietro C."/>
            <person name="Louis A."/>
            <person name="Herpin A."/>
            <person name="Echchiki A."/>
            <person name="Berthelot C."/>
            <person name="Parey E."/>
            <person name="Roest-Crollius H."/>
            <person name="Braasch I."/>
            <person name="Postlethwait J."/>
            <person name="Bobe J."/>
            <person name="Montfort J."/>
            <person name="Bouchez O."/>
            <person name="Begum T."/>
            <person name="Schartl M."/>
            <person name="Guiguen Y."/>
        </authorList>
    </citation>
    <scope>NUCLEOTIDE SEQUENCE [LARGE SCALE GENOMIC DNA]</scope>
    <source>
        <strain evidence="7 8">Indonesia</strain>
        <tissue evidence="7">Blood</tissue>
    </source>
</reference>
<organism evidence="7 8">
    <name type="scientific">Pangasianodon hypophthalmus</name>
    <name type="common">Striped catfish</name>
    <name type="synonym">Helicophagus hypophthalmus</name>
    <dbReference type="NCBI Taxonomy" id="310915"/>
    <lineage>
        <taxon>Eukaryota</taxon>
        <taxon>Metazoa</taxon>
        <taxon>Chordata</taxon>
        <taxon>Craniata</taxon>
        <taxon>Vertebrata</taxon>
        <taxon>Euteleostomi</taxon>
        <taxon>Actinopterygii</taxon>
        <taxon>Neopterygii</taxon>
        <taxon>Teleostei</taxon>
        <taxon>Ostariophysi</taxon>
        <taxon>Siluriformes</taxon>
        <taxon>Pangasiidae</taxon>
        <taxon>Pangasianodon</taxon>
    </lineage>
</organism>
<feature type="non-terminal residue" evidence="7">
    <location>
        <position position="1"/>
    </location>
</feature>
<dbReference type="AlphaFoldDB" id="A0A5N5NFK6"/>
<evidence type="ECO:0000256" key="2">
    <source>
        <dbReference type="ARBA" id="ARBA00011016"/>
    </source>
</evidence>
<keyword evidence="4" id="KW-0130">Cell adhesion</keyword>
<evidence type="ECO:0000256" key="4">
    <source>
        <dbReference type="ARBA" id="ARBA00022889"/>
    </source>
</evidence>
<comment type="subcellular location">
    <subcellularLocation>
        <location evidence="1">Membrane</location>
    </subcellularLocation>
</comment>
<comment type="similarity">
    <text evidence="2">Belongs to the mesothelin family.</text>
</comment>
<evidence type="ECO:0000256" key="3">
    <source>
        <dbReference type="ARBA" id="ARBA00022729"/>
    </source>
</evidence>
<dbReference type="GO" id="GO:0007160">
    <property type="term" value="P:cell-matrix adhesion"/>
    <property type="evidence" value="ECO:0007669"/>
    <property type="project" value="TreeGrafter"/>
</dbReference>
<keyword evidence="3" id="KW-0732">Signal</keyword>
<keyword evidence="6" id="KW-0325">Glycoprotein</keyword>
<evidence type="ECO:0000313" key="8">
    <source>
        <dbReference type="Proteomes" id="UP000327468"/>
    </source>
</evidence>
<proteinExistence type="inferred from homology"/>
<feature type="non-terminal residue" evidence="7">
    <location>
        <position position="935"/>
    </location>
</feature>
<name>A0A5N5NFK6_PANHP</name>
<evidence type="ECO:0000256" key="1">
    <source>
        <dbReference type="ARBA" id="ARBA00004370"/>
    </source>
</evidence>
<dbReference type="GO" id="GO:0016020">
    <property type="term" value="C:membrane"/>
    <property type="evidence" value="ECO:0007669"/>
    <property type="project" value="UniProtKB-SubCell"/>
</dbReference>
<dbReference type="InterPro" id="IPR026664">
    <property type="entry name" value="Stereocilin-rel"/>
</dbReference>
<evidence type="ECO:0000256" key="5">
    <source>
        <dbReference type="ARBA" id="ARBA00023136"/>
    </source>
</evidence>
<keyword evidence="5" id="KW-0472">Membrane</keyword>
<dbReference type="PANTHER" id="PTHR23412">
    <property type="entry name" value="STEREOCILIN RELATED"/>
    <property type="match status" value="1"/>
</dbReference>